<dbReference type="PROSITE" id="PS01355">
    <property type="entry name" value="HEMATOPO_REC_S_F1"/>
    <property type="match status" value="1"/>
</dbReference>
<evidence type="ECO:0000313" key="13">
    <source>
        <dbReference type="Proteomes" id="UP000594220"/>
    </source>
</evidence>
<keyword evidence="13" id="KW-1185">Reference proteome</keyword>
<dbReference type="CDD" id="cd00063">
    <property type="entry name" value="FN3"/>
    <property type="match status" value="1"/>
</dbReference>
<keyword evidence="4" id="KW-0732">Signal</keyword>
<dbReference type="PANTHER" id="PTHR23037">
    <property type="entry name" value="CYTOKINE RECEPTOR"/>
    <property type="match status" value="1"/>
</dbReference>
<proteinExistence type="inferred from homology"/>
<dbReference type="PANTHER" id="PTHR23037:SF47">
    <property type="entry name" value="INTERLEUKIN 2 RECEPTOR SUBUNIT GAMMA"/>
    <property type="match status" value="1"/>
</dbReference>
<evidence type="ECO:0000256" key="10">
    <source>
        <dbReference type="SAM" id="Phobius"/>
    </source>
</evidence>
<feature type="domain" description="Fibronectin type-III" evidence="11">
    <location>
        <begin position="122"/>
        <end position="216"/>
    </location>
</feature>
<dbReference type="InterPro" id="IPR003961">
    <property type="entry name" value="FN3_dom"/>
</dbReference>
<evidence type="ECO:0000256" key="9">
    <source>
        <dbReference type="SAM" id="MobiDB-lite"/>
    </source>
</evidence>
<feature type="region of interest" description="Disordered" evidence="9">
    <location>
        <begin position="336"/>
        <end position="357"/>
    </location>
</feature>
<keyword evidence="5 10" id="KW-1133">Transmembrane helix</keyword>
<evidence type="ECO:0000256" key="6">
    <source>
        <dbReference type="ARBA" id="ARBA00023136"/>
    </source>
</evidence>
<comment type="subcellular location">
    <subcellularLocation>
        <location evidence="1">Membrane</location>
        <topology evidence="1">Single-pass type I membrane protein</topology>
    </subcellularLocation>
</comment>
<dbReference type="SUPFAM" id="SSF49265">
    <property type="entry name" value="Fibronectin type III"/>
    <property type="match status" value="2"/>
</dbReference>
<dbReference type="Pfam" id="PF09240">
    <property type="entry name" value="IL6Ra-bind"/>
    <property type="match status" value="1"/>
</dbReference>
<dbReference type="InterPro" id="IPR003531">
    <property type="entry name" value="Hempt_rcpt_S_F1_CS"/>
</dbReference>
<dbReference type="GeneTree" id="ENSGT00940000164309"/>
<name>A0A7M4E5U1_CROPO</name>
<accession>A0A7M4E5U1</accession>
<dbReference type="Proteomes" id="UP000594220">
    <property type="component" value="Unplaced"/>
</dbReference>
<protein>
    <recommendedName>
        <fullName evidence="11">Fibronectin type-III domain-containing protein</fullName>
    </recommendedName>
</protein>
<keyword evidence="8" id="KW-0325">Glycoprotein</keyword>
<keyword evidence="7" id="KW-0675">Receptor</keyword>
<dbReference type="Ensembl" id="ENSCPRT00005005704.1">
    <property type="protein sequence ID" value="ENSCPRP00005004880.1"/>
    <property type="gene ID" value="ENSCPRG00005003481.1"/>
</dbReference>
<evidence type="ECO:0000259" key="11">
    <source>
        <dbReference type="PROSITE" id="PS50853"/>
    </source>
</evidence>
<sequence>MAMAPGCQLSHPALLRSLHTRPAGVKCVVFNDKYMTCMWGNQEDQPVANYSLYYWYVPHQPVATECRRYLQHNGINIGCWFDDSEITPFQTFRVHINASLGSRTHVIPTYDMKLQDLVKPDPPVNLTLQNMSNHQLQLSWQTPYPKPHCMEYAVRYKSNKDTDWMVKLLVSGELFSFPSIDEEKKYTFHVRSKISQYCGSTQLWSEWSVPVYWGNAMAHGECAAQSPPPPGSLLPIQAPWARPYSAGERYWVRTVLIPVVSGVVLLMLVVMLVRMERVWIVFMPQVPNPSKTFDELFNTHKGNFQEWAGVPKDVVESFTPNYSESICHVSELLPKEGQEPAADRSGPLPLKKDFGGL</sequence>
<dbReference type="OMA" id="TAGCWLQ"/>
<dbReference type="SMART" id="SM00060">
    <property type="entry name" value="FN3"/>
    <property type="match status" value="1"/>
</dbReference>
<reference evidence="12" key="2">
    <citation type="submission" date="2025-09" db="UniProtKB">
        <authorList>
            <consortium name="Ensembl"/>
        </authorList>
    </citation>
    <scope>IDENTIFICATION</scope>
</reference>
<evidence type="ECO:0000256" key="5">
    <source>
        <dbReference type="ARBA" id="ARBA00022989"/>
    </source>
</evidence>
<dbReference type="FunFam" id="2.60.40.10:FF:000754">
    <property type="entry name" value="Cytokine receptor common subunit gamma"/>
    <property type="match status" value="1"/>
</dbReference>
<dbReference type="Gene3D" id="2.60.40.10">
    <property type="entry name" value="Immunoglobulins"/>
    <property type="match status" value="2"/>
</dbReference>
<dbReference type="InterPro" id="IPR048648">
    <property type="entry name" value="CRLF2-like_D2"/>
</dbReference>
<evidence type="ECO:0000256" key="1">
    <source>
        <dbReference type="ARBA" id="ARBA00004479"/>
    </source>
</evidence>
<evidence type="ECO:0000313" key="12">
    <source>
        <dbReference type="Ensembl" id="ENSCPRP00005004880.1"/>
    </source>
</evidence>
<dbReference type="AlphaFoldDB" id="A0A7M4E5U1"/>
<evidence type="ECO:0000256" key="3">
    <source>
        <dbReference type="ARBA" id="ARBA00022692"/>
    </source>
</evidence>
<organism evidence="12 13">
    <name type="scientific">Crocodylus porosus</name>
    <name type="common">Saltwater crocodile</name>
    <name type="synonym">Estuarine crocodile</name>
    <dbReference type="NCBI Taxonomy" id="8502"/>
    <lineage>
        <taxon>Eukaryota</taxon>
        <taxon>Metazoa</taxon>
        <taxon>Chordata</taxon>
        <taxon>Craniata</taxon>
        <taxon>Vertebrata</taxon>
        <taxon>Euteleostomi</taxon>
        <taxon>Archelosauria</taxon>
        <taxon>Archosauria</taxon>
        <taxon>Crocodylia</taxon>
        <taxon>Longirostres</taxon>
        <taxon>Crocodylidae</taxon>
        <taxon>Crocodylus</taxon>
    </lineage>
</organism>
<evidence type="ECO:0000256" key="4">
    <source>
        <dbReference type="ARBA" id="ARBA00022729"/>
    </source>
</evidence>
<dbReference type="Pfam" id="PF21605">
    <property type="entry name" value="CRLF2-like_D2"/>
    <property type="match status" value="1"/>
</dbReference>
<feature type="transmembrane region" description="Helical" evidence="10">
    <location>
        <begin position="250"/>
        <end position="273"/>
    </location>
</feature>
<dbReference type="PROSITE" id="PS50853">
    <property type="entry name" value="FN3"/>
    <property type="match status" value="1"/>
</dbReference>
<dbReference type="GO" id="GO:0004896">
    <property type="term" value="F:cytokine receptor activity"/>
    <property type="evidence" value="ECO:0007669"/>
    <property type="project" value="InterPro"/>
</dbReference>
<keyword evidence="6 10" id="KW-0472">Membrane</keyword>
<dbReference type="InterPro" id="IPR036116">
    <property type="entry name" value="FN3_sf"/>
</dbReference>
<evidence type="ECO:0000256" key="8">
    <source>
        <dbReference type="ARBA" id="ARBA00023180"/>
    </source>
</evidence>
<evidence type="ECO:0000256" key="2">
    <source>
        <dbReference type="ARBA" id="ARBA00008159"/>
    </source>
</evidence>
<dbReference type="InterPro" id="IPR015321">
    <property type="entry name" value="TypeI_recpt_CBD"/>
</dbReference>
<keyword evidence="3 10" id="KW-0812">Transmembrane</keyword>
<comment type="similarity">
    <text evidence="2">Belongs to the type I cytokine receptor family. Type 5 subfamily.</text>
</comment>
<reference evidence="12" key="1">
    <citation type="submission" date="2025-08" db="UniProtKB">
        <authorList>
            <consortium name="Ensembl"/>
        </authorList>
    </citation>
    <scope>IDENTIFICATION</scope>
</reference>
<evidence type="ECO:0000256" key="7">
    <source>
        <dbReference type="ARBA" id="ARBA00023170"/>
    </source>
</evidence>
<dbReference type="InterPro" id="IPR013783">
    <property type="entry name" value="Ig-like_fold"/>
</dbReference>
<dbReference type="GO" id="GO:0009897">
    <property type="term" value="C:external side of plasma membrane"/>
    <property type="evidence" value="ECO:0007669"/>
    <property type="project" value="TreeGrafter"/>
</dbReference>